<name>A0A812RK79_9DINO</name>
<sequence length="202" mass="22840">MPRLAPLLTYSWIARTMPLPCAALAGLQILFCRDALACWWRANSTAVQRVIAWLHHHALAASQAGETEAKQAGALWRVVNVLLSTCVEHLPDSDARAFYAEQILHWLCTDELCNLHRARLCLCLVHCEPFTHLKGLRKEVMKDLLASSNDTAALDSWSCHLQGVAREILWRGELQMLLWQLNKWADKMTEPVRSFVLAGSCR</sequence>
<dbReference type="EMBL" id="CAJNDS010002354">
    <property type="protein sequence ID" value="CAE7446147.1"/>
    <property type="molecule type" value="Genomic_DNA"/>
</dbReference>
<dbReference type="AlphaFoldDB" id="A0A812RK79"/>
<organism evidence="1 2">
    <name type="scientific">Symbiodinium natans</name>
    <dbReference type="NCBI Taxonomy" id="878477"/>
    <lineage>
        <taxon>Eukaryota</taxon>
        <taxon>Sar</taxon>
        <taxon>Alveolata</taxon>
        <taxon>Dinophyceae</taxon>
        <taxon>Suessiales</taxon>
        <taxon>Symbiodiniaceae</taxon>
        <taxon>Symbiodinium</taxon>
    </lineage>
</organism>
<proteinExistence type="predicted"/>
<keyword evidence="2" id="KW-1185">Reference proteome</keyword>
<dbReference type="Proteomes" id="UP000604046">
    <property type="component" value="Unassembled WGS sequence"/>
</dbReference>
<accession>A0A812RK79</accession>
<evidence type="ECO:0000313" key="2">
    <source>
        <dbReference type="Proteomes" id="UP000604046"/>
    </source>
</evidence>
<evidence type="ECO:0000313" key="1">
    <source>
        <dbReference type="EMBL" id="CAE7446147.1"/>
    </source>
</evidence>
<protein>
    <submittedName>
        <fullName evidence="1">Uncharacterized protein</fullName>
    </submittedName>
</protein>
<reference evidence="1" key="1">
    <citation type="submission" date="2021-02" db="EMBL/GenBank/DDBJ databases">
        <authorList>
            <person name="Dougan E. K."/>
            <person name="Rhodes N."/>
            <person name="Thang M."/>
            <person name="Chan C."/>
        </authorList>
    </citation>
    <scope>NUCLEOTIDE SEQUENCE</scope>
</reference>
<comment type="caution">
    <text evidence="1">The sequence shown here is derived from an EMBL/GenBank/DDBJ whole genome shotgun (WGS) entry which is preliminary data.</text>
</comment>
<gene>
    <name evidence="1" type="ORF">SNAT2548_LOCUS24310</name>
</gene>